<comment type="similarity">
    <text evidence="2">Belongs to the glycogen phosphorylase family.</text>
</comment>
<dbReference type="Proteomes" id="UP000477311">
    <property type="component" value="Unassembled WGS sequence"/>
</dbReference>
<dbReference type="PANTHER" id="PTHR42655">
    <property type="entry name" value="GLYCOGEN PHOSPHORYLASE"/>
    <property type="match status" value="1"/>
</dbReference>
<dbReference type="GO" id="GO:0005975">
    <property type="term" value="P:carbohydrate metabolic process"/>
    <property type="evidence" value="ECO:0007669"/>
    <property type="project" value="InterPro"/>
</dbReference>
<dbReference type="InterPro" id="IPR052182">
    <property type="entry name" value="Glycogen/Maltodextrin_Phosph"/>
</dbReference>
<evidence type="ECO:0000256" key="2">
    <source>
        <dbReference type="ARBA" id="ARBA00006047"/>
    </source>
</evidence>
<accession>A0A6M1RGH8</accession>
<feature type="modified residue" description="N6-(pyridoxal phosphate)lysine" evidence="4">
    <location>
        <position position="610"/>
    </location>
</feature>
<dbReference type="AlphaFoldDB" id="A0A6M1RGH8"/>
<dbReference type="GO" id="GO:0030170">
    <property type="term" value="F:pyridoxal phosphate binding"/>
    <property type="evidence" value="ECO:0007669"/>
    <property type="project" value="InterPro"/>
</dbReference>
<keyword evidence="3" id="KW-0021">Allosteric enzyme</keyword>
<dbReference type="Gene3D" id="3.40.50.2000">
    <property type="entry name" value="Glycogen Phosphorylase B"/>
    <property type="match status" value="3"/>
</dbReference>
<evidence type="ECO:0000256" key="1">
    <source>
        <dbReference type="ARBA" id="ARBA00001275"/>
    </source>
</evidence>
<organism evidence="6 7">
    <name type="scientific">Limisphaera ngatamarikiensis</name>
    <dbReference type="NCBI Taxonomy" id="1324935"/>
    <lineage>
        <taxon>Bacteria</taxon>
        <taxon>Pseudomonadati</taxon>
        <taxon>Verrucomicrobiota</taxon>
        <taxon>Verrucomicrobiia</taxon>
        <taxon>Limisphaerales</taxon>
        <taxon>Limisphaeraceae</taxon>
        <taxon>Limisphaera</taxon>
    </lineage>
</organism>
<evidence type="ECO:0000313" key="7">
    <source>
        <dbReference type="Proteomes" id="UP000477311"/>
    </source>
</evidence>
<gene>
    <name evidence="6" type="primary">glgP</name>
    <name evidence="6" type="ORF">G4L39_07020</name>
</gene>
<dbReference type="EMBL" id="JAAKYA010000048">
    <property type="protein sequence ID" value="NGO39148.1"/>
    <property type="molecule type" value="Genomic_DNA"/>
</dbReference>
<dbReference type="InterPro" id="IPR000811">
    <property type="entry name" value="Glyco_trans_35"/>
</dbReference>
<comment type="caution">
    <text evidence="6">The sequence shown here is derived from an EMBL/GenBank/DDBJ whole genome shotgun (WGS) entry which is preliminary data.</text>
</comment>
<protein>
    <submittedName>
        <fullName evidence="6">Alpha-glucan family phosphorylase</fullName>
    </submittedName>
</protein>
<keyword evidence="7" id="KW-1185">Reference proteome</keyword>
<dbReference type="InterPro" id="IPR024517">
    <property type="entry name" value="Glycogen_phosphorylase_DUF3417"/>
</dbReference>
<dbReference type="PIRSF" id="PIRSF000460">
    <property type="entry name" value="Pprylas_GlgP"/>
    <property type="match status" value="1"/>
</dbReference>
<evidence type="ECO:0000256" key="3">
    <source>
        <dbReference type="ARBA" id="ARBA00022533"/>
    </source>
</evidence>
<keyword evidence="4" id="KW-0663">Pyridoxal phosphate</keyword>
<feature type="domain" description="DUF3417" evidence="5">
    <location>
        <begin position="16"/>
        <end position="121"/>
    </location>
</feature>
<dbReference type="Pfam" id="PF11897">
    <property type="entry name" value="DUF3417"/>
    <property type="match status" value="1"/>
</dbReference>
<dbReference type="SUPFAM" id="SSF53756">
    <property type="entry name" value="UDP-Glycosyltransferase/glycogen phosphorylase"/>
    <property type="match status" value="1"/>
</dbReference>
<comment type="catalytic activity">
    <reaction evidence="1">
        <text>[(1-&gt;4)-alpha-D-glucosyl](n) + phosphate = [(1-&gt;4)-alpha-D-glucosyl](n-1) + alpha-D-glucose 1-phosphate</text>
        <dbReference type="Rhea" id="RHEA:41732"/>
        <dbReference type="Rhea" id="RHEA-COMP:9584"/>
        <dbReference type="Rhea" id="RHEA-COMP:9586"/>
        <dbReference type="ChEBI" id="CHEBI:15444"/>
        <dbReference type="ChEBI" id="CHEBI:43474"/>
        <dbReference type="ChEBI" id="CHEBI:58601"/>
        <dbReference type="EC" id="2.4.1.1"/>
    </reaction>
</comment>
<dbReference type="NCBIfam" id="TIGR02094">
    <property type="entry name" value="more_P_ylases"/>
    <property type="match status" value="1"/>
</dbReference>
<reference evidence="6 7" key="1">
    <citation type="submission" date="2020-02" db="EMBL/GenBank/DDBJ databases">
        <title>Draft genome sequence of Limisphaera ngatamarikiensis NGM72.4T, a thermophilic Verrucomicrobia grouped in subdivision 3.</title>
        <authorList>
            <person name="Carere C.R."/>
            <person name="Steen J."/>
            <person name="Hugenholtz P."/>
            <person name="Stott M.B."/>
        </authorList>
    </citation>
    <scope>NUCLEOTIDE SEQUENCE [LARGE SCALE GENOMIC DNA]</scope>
    <source>
        <strain evidence="6 7">NGM72.4</strain>
    </source>
</reference>
<evidence type="ECO:0000256" key="4">
    <source>
        <dbReference type="PIRSR" id="PIRSR000460-1"/>
    </source>
</evidence>
<evidence type="ECO:0000313" key="6">
    <source>
        <dbReference type="EMBL" id="NGO39148.1"/>
    </source>
</evidence>
<proteinExistence type="inferred from homology"/>
<sequence>MSATKPLPPETVNELVQGLNRLAYNLWWTWDQGAQDVFAQLSPRGWQNLFHNAVAILREVSDYELRVRLQDPDFAAQVRQVLEAFDAYMKPASTWAGKHAPEFARRPVAYFCAEFGLHECLPIAAGGLGVLAGDHLKSASDLGLGLVGVSLFYREGYFQQAIDANNWQTEYYSLLNPRHLPIEPVLDPKGEPITVTVRIAMSLARVRAWRVNVGRVTLYLLDTDLPENEAFISDLTRRVYGGDSSVRIMQEILLGVGGVRMLRALGIVPSVFHMNEGHSAFLTLELLREKLAAGRTFEQAIQETRQECVFTTHTPVEAGHDRFSRDLLCYAGHLFLEELRLDPDKLMALGRVHPDNPNEPFCMTVLALKMSRAANAVSELHGRVTRHMWHALYPDVPVDKVPIGHITNGVHLMGWMKGTLRSYWRRKLAEHHHHWDAYINSPEFWNRILDPSFISDEELWALRYKLRRELIEFTRRRLLLQQHHVTQSDFITFDHLLNPDALTIGFARRFATYKRAPLIFQRFDDIVRLARDKARPVQFIFAGKAHPRDDEGKRFIQHIIHLSKYSELKGHLVFIENYDIHVARQMVSGCDVWLNTPRRPLEASGTSGMKALCHGCLNLSIMDGWWREAYDGTNGFAIGPDAHPDSVEEQDRVDAENLYRVLSEEVIPLFYQRDAQGIPRQWIQRIRRSMATVPRFTTDRMVKEYVERYYRQAPQAGSKPSSKAGT</sequence>
<name>A0A6M1RGH8_9BACT</name>
<evidence type="ECO:0000259" key="5">
    <source>
        <dbReference type="Pfam" id="PF11897"/>
    </source>
</evidence>
<dbReference type="InterPro" id="IPR011834">
    <property type="entry name" value="Agluc_phsphrylas"/>
</dbReference>
<dbReference type="RefSeq" id="WP_165106996.1">
    <property type="nucleotide sequence ID" value="NZ_JAAKYA010000048.1"/>
</dbReference>
<dbReference type="GO" id="GO:0008184">
    <property type="term" value="F:glycogen phosphorylase activity"/>
    <property type="evidence" value="ECO:0007669"/>
    <property type="project" value="InterPro"/>
</dbReference>
<dbReference type="Pfam" id="PF00343">
    <property type="entry name" value="Phosphorylase"/>
    <property type="match status" value="1"/>
</dbReference>
<dbReference type="PANTHER" id="PTHR42655:SF1">
    <property type="entry name" value="GLYCOGEN PHOSPHORYLASE"/>
    <property type="match status" value="1"/>
</dbReference>